<dbReference type="AlphaFoldDB" id="A0A0G1FPD8"/>
<protein>
    <recommendedName>
        <fullName evidence="4">TVP38/TMEM64 family membrane protein</fullName>
    </recommendedName>
</protein>
<organism evidence="2 3">
    <name type="scientific">Candidatus Nomurabacteria bacterium GW2011_GWF2_43_8</name>
    <dbReference type="NCBI Taxonomy" id="1618779"/>
    <lineage>
        <taxon>Bacteria</taxon>
        <taxon>Candidatus Nomuraibacteriota</taxon>
    </lineage>
</organism>
<evidence type="ECO:0000313" key="3">
    <source>
        <dbReference type="Proteomes" id="UP000033831"/>
    </source>
</evidence>
<keyword evidence="1" id="KW-0472">Membrane</keyword>
<feature type="transmembrane region" description="Helical" evidence="1">
    <location>
        <begin position="120"/>
        <end position="142"/>
    </location>
</feature>
<gene>
    <name evidence="2" type="ORF">UW07_C0020G0013</name>
</gene>
<name>A0A0G1FPD8_9BACT</name>
<accession>A0A0G1FPD8</accession>
<comment type="caution">
    <text evidence="2">The sequence shown here is derived from an EMBL/GenBank/DDBJ whole genome shotgun (WGS) entry which is preliminary data.</text>
</comment>
<sequence length="186" mass="20460">MILFRKYKFWKFKNTLLLILSVAFLVYLIDVPAVKDAVHGLSGLGVFGIFLAGMFFVSTFTIAPAGVVLFYFAKEFDPFAVVIFAGVGAMCGDYLIFRFLKDKVFEELRPAFEKIAGSHLSKIFSTPYFAWLAPVLGAVIIASPLPDELGISLLGISKLKNWQFLLLSLGLNSLGILVIVLLAKAV</sequence>
<dbReference type="Proteomes" id="UP000033831">
    <property type="component" value="Unassembled WGS sequence"/>
</dbReference>
<evidence type="ECO:0000256" key="1">
    <source>
        <dbReference type="SAM" id="Phobius"/>
    </source>
</evidence>
<evidence type="ECO:0008006" key="4">
    <source>
        <dbReference type="Google" id="ProtNLM"/>
    </source>
</evidence>
<feature type="transmembrane region" description="Helical" evidence="1">
    <location>
        <begin position="46"/>
        <end position="73"/>
    </location>
</feature>
<reference evidence="2 3" key="1">
    <citation type="journal article" date="2015" name="Nature">
        <title>rRNA introns, odd ribosomes, and small enigmatic genomes across a large radiation of phyla.</title>
        <authorList>
            <person name="Brown C.T."/>
            <person name="Hug L.A."/>
            <person name="Thomas B.C."/>
            <person name="Sharon I."/>
            <person name="Castelle C.J."/>
            <person name="Singh A."/>
            <person name="Wilkins M.J."/>
            <person name="Williams K.H."/>
            <person name="Banfield J.F."/>
        </authorList>
    </citation>
    <scope>NUCLEOTIDE SEQUENCE [LARGE SCALE GENOMIC DNA]</scope>
</reference>
<keyword evidence="1" id="KW-0812">Transmembrane</keyword>
<feature type="transmembrane region" description="Helical" evidence="1">
    <location>
        <begin position="15"/>
        <end position="34"/>
    </location>
</feature>
<evidence type="ECO:0000313" key="2">
    <source>
        <dbReference type="EMBL" id="KKT23913.1"/>
    </source>
</evidence>
<proteinExistence type="predicted"/>
<dbReference type="EMBL" id="LCGX01000020">
    <property type="protein sequence ID" value="KKT23913.1"/>
    <property type="molecule type" value="Genomic_DNA"/>
</dbReference>
<feature type="transmembrane region" description="Helical" evidence="1">
    <location>
        <begin position="162"/>
        <end position="183"/>
    </location>
</feature>
<keyword evidence="1" id="KW-1133">Transmembrane helix</keyword>
<feature type="transmembrane region" description="Helical" evidence="1">
    <location>
        <begin position="79"/>
        <end position="100"/>
    </location>
</feature>